<dbReference type="Proteomes" id="UP001140560">
    <property type="component" value="Unassembled WGS sequence"/>
</dbReference>
<dbReference type="InterPro" id="IPR016181">
    <property type="entry name" value="Acyl_CoA_acyltransferase"/>
</dbReference>
<dbReference type="Gene3D" id="3.40.630.30">
    <property type="match status" value="1"/>
</dbReference>
<dbReference type="CDD" id="cd04301">
    <property type="entry name" value="NAT_SF"/>
    <property type="match status" value="1"/>
</dbReference>
<dbReference type="InterPro" id="IPR000182">
    <property type="entry name" value="GNAT_dom"/>
</dbReference>
<keyword evidence="3" id="KW-1185">Reference proteome</keyword>
<evidence type="ECO:0000313" key="3">
    <source>
        <dbReference type="Proteomes" id="UP001140560"/>
    </source>
</evidence>
<dbReference type="OrthoDB" id="2832510at2759"/>
<feature type="domain" description="N-acetyltransferase" evidence="1">
    <location>
        <begin position="92"/>
        <end position="245"/>
    </location>
</feature>
<dbReference type="InterPro" id="IPR052523">
    <property type="entry name" value="Trichothecene_AcTrans"/>
</dbReference>
<proteinExistence type="predicted"/>
<dbReference type="PANTHER" id="PTHR42791">
    <property type="entry name" value="GNAT FAMILY ACETYLTRANSFERASE"/>
    <property type="match status" value="1"/>
</dbReference>
<gene>
    <name evidence="2" type="ORF">N0V83_001379</name>
</gene>
<evidence type="ECO:0000259" key="1">
    <source>
        <dbReference type="PROSITE" id="PS51186"/>
    </source>
</evidence>
<name>A0A9W8YI88_9PLEO</name>
<comment type="caution">
    <text evidence="2">The sequence shown here is derived from an EMBL/GenBank/DDBJ whole genome shotgun (WGS) entry which is preliminary data.</text>
</comment>
<dbReference type="EMBL" id="JAPEUY010000002">
    <property type="protein sequence ID" value="KAJ4376098.1"/>
    <property type="molecule type" value="Genomic_DNA"/>
</dbReference>
<accession>A0A9W8YI88</accession>
<dbReference type="GO" id="GO:0016747">
    <property type="term" value="F:acyltransferase activity, transferring groups other than amino-acyl groups"/>
    <property type="evidence" value="ECO:0007669"/>
    <property type="project" value="InterPro"/>
</dbReference>
<dbReference type="AlphaFoldDB" id="A0A9W8YI88"/>
<dbReference type="Pfam" id="PF13508">
    <property type="entry name" value="Acetyltransf_7"/>
    <property type="match status" value="1"/>
</dbReference>
<reference evidence="2" key="1">
    <citation type="submission" date="2022-10" db="EMBL/GenBank/DDBJ databases">
        <title>Tapping the CABI collections for fungal endophytes: first genome assemblies for Collariella, Neodidymelliopsis, Ascochyta clinopodiicola, Didymella pomorum, Didymosphaeria variabile, Neocosmospora piperis and Neocucurbitaria cava.</title>
        <authorList>
            <person name="Hill R."/>
        </authorList>
    </citation>
    <scope>NUCLEOTIDE SEQUENCE</scope>
    <source>
        <strain evidence="2">IMI 356814</strain>
    </source>
</reference>
<protein>
    <recommendedName>
        <fullName evidence="1">N-acetyltransferase domain-containing protein</fullName>
    </recommendedName>
</protein>
<dbReference type="PANTHER" id="PTHR42791:SF14">
    <property type="entry name" value="N-ACETYLTRANSFERASE DOMAIN-CONTAINING PROTEIN"/>
    <property type="match status" value="1"/>
</dbReference>
<sequence>MTTKQEDVVVSPVENEEDIKQANHCVSEAFGRQTKDAIWMMLNAGWDTEDGQAKNAMSLMKQWQSTTTNKDGYPNALYLKATLPDPDNLGKRRVVGMAIWKQLSFVEGYGEPFTGDLSETIKELKTEEEQRFATQMFRSLWKRRIEYVKEISSPGSGRKPPAVFTLDLCAVDPAFQRRGVAGKLVEAGLEEAKKRGNLECTTEGSAMGRAVYRRLGFKDEGTGDIVFEVDEEFQSRDKPPNVFLRTGV</sequence>
<evidence type="ECO:0000313" key="2">
    <source>
        <dbReference type="EMBL" id="KAJ4376098.1"/>
    </source>
</evidence>
<dbReference type="SUPFAM" id="SSF55729">
    <property type="entry name" value="Acyl-CoA N-acyltransferases (Nat)"/>
    <property type="match status" value="1"/>
</dbReference>
<organism evidence="2 3">
    <name type="scientific">Neocucurbitaria cava</name>
    <dbReference type="NCBI Taxonomy" id="798079"/>
    <lineage>
        <taxon>Eukaryota</taxon>
        <taxon>Fungi</taxon>
        <taxon>Dikarya</taxon>
        <taxon>Ascomycota</taxon>
        <taxon>Pezizomycotina</taxon>
        <taxon>Dothideomycetes</taxon>
        <taxon>Pleosporomycetidae</taxon>
        <taxon>Pleosporales</taxon>
        <taxon>Pleosporineae</taxon>
        <taxon>Cucurbitariaceae</taxon>
        <taxon>Neocucurbitaria</taxon>
    </lineage>
</organism>
<dbReference type="PROSITE" id="PS51186">
    <property type="entry name" value="GNAT"/>
    <property type="match status" value="1"/>
</dbReference>